<evidence type="ECO:0000313" key="9">
    <source>
        <dbReference type="EMBL" id="MEE1675961.1"/>
    </source>
</evidence>
<evidence type="ECO:0000256" key="4">
    <source>
        <dbReference type="ARBA" id="ARBA00022723"/>
    </source>
</evidence>
<comment type="catalytic activity">
    <reaction evidence="8">
        <text>L-histidyl-[protein] + UTP = N(tele)-(5'-uridylyl)-L-histidyl-[protein] + diphosphate</text>
        <dbReference type="Rhea" id="RHEA:83891"/>
        <dbReference type="Rhea" id="RHEA-COMP:9745"/>
        <dbReference type="Rhea" id="RHEA-COMP:20239"/>
        <dbReference type="ChEBI" id="CHEBI:29979"/>
        <dbReference type="ChEBI" id="CHEBI:33019"/>
        <dbReference type="ChEBI" id="CHEBI:46398"/>
        <dbReference type="ChEBI" id="CHEBI:233474"/>
    </reaction>
</comment>
<feature type="binding site" evidence="8">
    <location>
        <position position="256"/>
    </location>
    <ligand>
        <name>ATP</name>
        <dbReference type="ChEBI" id="CHEBI:30616"/>
    </ligand>
</feature>
<evidence type="ECO:0000256" key="7">
    <source>
        <dbReference type="ARBA" id="ARBA00022842"/>
    </source>
</evidence>
<protein>
    <recommendedName>
        <fullName evidence="8">Protein nucleotidyltransferase YdiU</fullName>
        <ecNumber evidence="8">2.7.7.-</ecNumber>
    </recommendedName>
    <alternativeName>
        <fullName evidence="8">Protein adenylyltransferase YdiU</fullName>
        <ecNumber evidence="8">2.7.7.108</ecNumber>
    </alternativeName>
    <alternativeName>
        <fullName evidence="8">Protein uridylyltransferase YdiU</fullName>
        <ecNumber evidence="8">2.7.7.-</ecNumber>
    </alternativeName>
</protein>
<accession>A0ABU7G9D1</accession>
<keyword evidence="8" id="KW-0464">Manganese</keyword>
<feature type="binding site" evidence="8">
    <location>
        <position position="120"/>
    </location>
    <ligand>
        <name>ATP</name>
        <dbReference type="ChEBI" id="CHEBI:30616"/>
    </ligand>
</feature>
<evidence type="ECO:0000256" key="8">
    <source>
        <dbReference type="HAMAP-Rule" id="MF_00692"/>
    </source>
</evidence>
<dbReference type="PANTHER" id="PTHR32057:SF14">
    <property type="entry name" value="PROTEIN ADENYLYLTRANSFERASE SELO, MITOCHONDRIAL"/>
    <property type="match status" value="1"/>
</dbReference>
<dbReference type="NCBIfam" id="NF000658">
    <property type="entry name" value="PRK00029.1"/>
    <property type="match status" value="1"/>
</dbReference>
<keyword evidence="2 8" id="KW-0808">Transferase</keyword>
<comment type="function">
    <text evidence="8">Nucleotidyltransferase involved in the post-translational modification of proteins. It can catalyze the addition of adenosine monophosphate (AMP) or uridine monophosphate (UMP) to a protein, resulting in modifications known as AMPylation and UMPylation.</text>
</comment>
<dbReference type="HAMAP" id="MF_00692">
    <property type="entry name" value="SelO"/>
    <property type="match status" value="1"/>
</dbReference>
<keyword evidence="3 8" id="KW-0548">Nucleotidyltransferase</keyword>
<feature type="binding site" evidence="8">
    <location>
        <position position="119"/>
    </location>
    <ligand>
        <name>ATP</name>
        <dbReference type="ChEBI" id="CHEBI:30616"/>
    </ligand>
</feature>
<gene>
    <name evidence="8" type="primary">ydiU</name>
    <name evidence="8" type="synonym">selO</name>
    <name evidence="9" type="ORF">SNR37_001288</name>
</gene>
<proteinExistence type="inferred from homology"/>
<keyword evidence="10" id="KW-1185">Reference proteome</keyword>
<comment type="cofactor">
    <cofactor evidence="8">
        <name>Mg(2+)</name>
        <dbReference type="ChEBI" id="CHEBI:18420"/>
    </cofactor>
    <cofactor evidence="8">
        <name>Mn(2+)</name>
        <dbReference type="ChEBI" id="CHEBI:29035"/>
    </cofactor>
</comment>
<reference evidence="9 10" key="2">
    <citation type="submission" date="2023-12" db="EMBL/GenBank/DDBJ databases">
        <authorList>
            <consortium name="Cladostephus spongiosus"/>
            <person name="Lorente B."/>
            <person name="Cabral C."/>
            <person name="Frias J."/>
            <person name="Faria J."/>
            <person name="Toubarro D."/>
        </authorList>
    </citation>
    <scope>NUCLEOTIDE SEQUENCE [LARGE SCALE GENOMIC DNA]</scope>
    <source>
        <strain evidence="9 10">ZMCS4</strain>
    </source>
</reference>
<keyword evidence="4 8" id="KW-0479">Metal-binding</keyword>
<comment type="catalytic activity">
    <reaction evidence="8">
        <text>L-threonyl-[protein] + ATP = 3-O-(5'-adenylyl)-L-threonyl-[protein] + diphosphate</text>
        <dbReference type="Rhea" id="RHEA:54292"/>
        <dbReference type="Rhea" id="RHEA-COMP:11060"/>
        <dbReference type="Rhea" id="RHEA-COMP:13847"/>
        <dbReference type="ChEBI" id="CHEBI:30013"/>
        <dbReference type="ChEBI" id="CHEBI:30616"/>
        <dbReference type="ChEBI" id="CHEBI:33019"/>
        <dbReference type="ChEBI" id="CHEBI:138113"/>
        <dbReference type="EC" id="2.7.7.108"/>
    </reaction>
</comment>
<comment type="catalytic activity">
    <reaction evidence="8">
        <text>L-seryl-[protein] + UTP = O-(5'-uridylyl)-L-seryl-[protein] + diphosphate</text>
        <dbReference type="Rhea" id="RHEA:64604"/>
        <dbReference type="Rhea" id="RHEA-COMP:9863"/>
        <dbReference type="Rhea" id="RHEA-COMP:16635"/>
        <dbReference type="ChEBI" id="CHEBI:29999"/>
        <dbReference type="ChEBI" id="CHEBI:33019"/>
        <dbReference type="ChEBI" id="CHEBI:46398"/>
        <dbReference type="ChEBI" id="CHEBI:156051"/>
    </reaction>
</comment>
<evidence type="ECO:0000256" key="6">
    <source>
        <dbReference type="ARBA" id="ARBA00022840"/>
    </source>
</evidence>
<dbReference type="EC" id="2.7.7.108" evidence="8"/>
<comment type="catalytic activity">
    <reaction evidence="8">
        <text>L-seryl-[protein] + ATP = 3-O-(5'-adenylyl)-L-seryl-[protein] + diphosphate</text>
        <dbReference type="Rhea" id="RHEA:58120"/>
        <dbReference type="Rhea" id="RHEA-COMP:9863"/>
        <dbReference type="Rhea" id="RHEA-COMP:15073"/>
        <dbReference type="ChEBI" id="CHEBI:29999"/>
        <dbReference type="ChEBI" id="CHEBI:30616"/>
        <dbReference type="ChEBI" id="CHEBI:33019"/>
        <dbReference type="ChEBI" id="CHEBI:142516"/>
        <dbReference type="EC" id="2.7.7.108"/>
    </reaction>
</comment>
<dbReference type="EC" id="2.7.7.-" evidence="8"/>
<evidence type="ECO:0000256" key="3">
    <source>
        <dbReference type="ARBA" id="ARBA00022695"/>
    </source>
</evidence>
<feature type="binding site" evidence="8">
    <location>
        <position position="87"/>
    </location>
    <ligand>
        <name>ATP</name>
        <dbReference type="ChEBI" id="CHEBI:30616"/>
    </ligand>
</feature>
<name>A0ABU7G9D1_9ALTE</name>
<evidence type="ECO:0000256" key="2">
    <source>
        <dbReference type="ARBA" id="ARBA00022679"/>
    </source>
</evidence>
<evidence type="ECO:0000256" key="5">
    <source>
        <dbReference type="ARBA" id="ARBA00022741"/>
    </source>
</evidence>
<feature type="binding site" evidence="8">
    <location>
        <position position="247"/>
    </location>
    <ligand>
        <name>Mg(2+)</name>
        <dbReference type="ChEBI" id="CHEBI:18420"/>
    </ligand>
</feature>
<dbReference type="RefSeq" id="WP_329776719.1">
    <property type="nucleotide sequence ID" value="NZ_JAYDYW010000017.1"/>
</dbReference>
<sequence>MEFVNRFSNELPELCHHQQPTPLKDPELVVHSHAAAELIGLDSEFMAGEQALGLSAGSLLIDGMQPASTVYAGHQFGGYSPQLGDGRALLLGEVKTAQGDYWELQLKGSGLTPFSRQGDGKAVLRSSIREFLASEAMAALGIATTRALSLSVGSGLVQRERFEKEAMLLRMAPSHIRFGHFEYLYYQQQTQPLKRLVDFCLAHYFSDCLSAENPVLAMLEQVVDSTALMIAKWQAEGFCHGVMNTDNMSILGLTIDYGPYGFLDDYNPGHICNHSDHHGRYAFNQQPAVGLWNLQRLAQALSDYVPSAKSEPLWLRYQQKINQHYQSLMLNKLGFSQWQDSDEQLVGLLLKVIAEQKADYQQSLRALAQPIDRLTKQLAEPWQAWLKLYAERSQQNGLDEQQRMLTVKQHVPLYVLRNYLAQQVIEQAEDGSYAQLRQLHQVLDNPFTEQDDAQHFAEPPPAWGKCLEISCSS</sequence>
<feature type="active site" description="Proton acceptor" evidence="8">
    <location>
        <position position="246"/>
    </location>
</feature>
<evidence type="ECO:0000256" key="1">
    <source>
        <dbReference type="ARBA" id="ARBA00009747"/>
    </source>
</evidence>
<feature type="binding site" evidence="8">
    <location>
        <position position="256"/>
    </location>
    <ligand>
        <name>Mg(2+)</name>
        <dbReference type="ChEBI" id="CHEBI:18420"/>
    </ligand>
</feature>
<keyword evidence="7 8" id="KW-0460">Magnesium</keyword>
<dbReference type="Pfam" id="PF02696">
    <property type="entry name" value="SelO"/>
    <property type="match status" value="1"/>
</dbReference>
<evidence type="ECO:0000313" key="10">
    <source>
        <dbReference type="Proteomes" id="UP001310248"/>
    </source>
</evidence>
<dbReference type="PANTHER" id="PTHR32057">
    <property type="entry name" value="PROTEIN ADENYLYLTRANSFERASE SELO, MITOCHONDRIAL"/>
    <property type="match status" value="1"/>
</dbReference>
<comment type="catalytic activity">
    <reaction evidence="8">
        <text>L-tyrosyl-[protein] + ATP = O-(5'-adenylyl)-L-tyrosyl-[protein] + diphosphate</text>
        <dbReference type="Rhea" id="RHEA:54288"/>
        <dbReference type="Rhea" id="RHEA-COMP:10136"/>
        <dbReference type="Rhea" id="RHEA-COMP:13846"/>
        <dbReference type="ChEBI" id="CHEBI:30616"/>
        <dbReference type="ChEBI" id="CHEBI:33019"/>
        <dbReference type="ChEBI" id="CHEBI:46858"/>
        <dbReference type="ChEBI" id="CHEBI:83624"/>
        <dbReference type="EC" id="2.7.7.108"/>
    </reaction>
</comment>
<comment type="similarity">
    <text evidence="1 8">Belongs to the SELO family.</text>
</comment>
<feature type="binding site" evidence="8">
    <location>
        <position position="107"/>
    </location>
    <ligand>
        <name>ATP</name>
        <dbReference type="ChEBI" id="CHEBI:30616"/>
    </ligand>
</feature>
<keyword evidence="5 8" id="KW-0547">Nucleotide-binding</keyword>
<feature type="binding site" evidence="8">
    <location>
        <position position="84"/>
    </location>
    <ligand>
        <name>ATP</name>
        <dbReference type="ChEBI" id="CHEBI:30616"/>
    </ligand>
</feature>
<comment type="catalytic activity">
    <reaction evidence="8">
        <text>L-tyrosyl-[protein] + UTP = O-(5'-uridylyl)-L-tyrosyl-[protein] + diphosphate</text>
        <dbReference type="Rhea" id="RHEA:83887"/>
        <dbReference type="Rhea" id="RHEA-COMP:10136"/>
        <dbReference type="Rhea" id="RHEA-COMP:20238"/>
        <dbReference type="ChEBI" id="CHEBI:33019"/>
        <dbReference type="ChEBI" id="CHEBI:46398"/>
        <dbReference type="ChEBI" id="CHEBI:46858"/>
        <dbReference type="ChEBI" id="CHEBI:90602"/>
    </reaction>
</comment>
<dbReference type="InterPro" id="IPR003846">
    <property type="entry name" value="SelO"/>
</dbReference>
<feature type="binding site" evidence="8">
    <location>
        <position position="170"/>
    </location>
    <ligand>
        <name>ATP</name>
        <dbReference type="ChEBI" id="CHEBI:30616"/>
    </ligand>
</feature>
<feature type="binding site" evidence="8">
    <location>
        <position position="86"/>
    </location>
    <ligand>
        <name>ATP</name>
        <dbReference type="ChEBI" id="CHEBI:30616"/>
    </ligand>
</feature>
<dbReference type="EMBL" id="JAYDYW010000017">
    <property type="protein sequence ID" value="MEE1675961.1"/>
    <property type="molecule type" value="Genomic_DNA"/>
</dbReference>
<reference evidence="10" key="1">
    <citation type="submission" date="2023-07" db="EMBL/GenBank/DDBJ databases">
        <title>Draft genome sequence of Agarivorans aestuarii strain ZMCS4, a CAZymes producing bacteria isolated from the marine brown algae Clodostephus spongiosus.</title>
        <authorList>
            <person name="Lorente B."/>
            <person name="Cabral C."/>
            <person name="Frias J."/>
            <person name="Faria J."/>
            <person name="Toubarro D."/>
        </authorList>
    </citation>
    <scope>NUCLEOTIDE SEQUENCE [LARGE SCALE GENOMIC DNA]</scope>
    <source>
        <strain evidence="10">ZMCS4</strain>
    </source>
</reference>
<keyword evidence="6 8" id="KW-0067">ATP-binding</keyword>
<comment type="caution">
    <text evidence="9">The sequence shown here is derived from an EMBL/GenBank/DDBJ whole genome shotgun (WGS) entry which is preliminary data.</text>
</comment>
<feature type="binding site" evidence="8">
    <location>
        <position position="177"/>
    </location>
    <ligand>
        <name>ATP</name>
        <dbReference type="ChEBI" id="CHEBI:30616"/>
    </ligand>
</feature>
<organism evidence="9 10">
    <name type="scientific">Agarivorans aestuarii</name>
    <dbReference type="NCBI Taxonomy" id="1563703"/>
    <lineage>
        <taxon>Bacteria</taxon>
        <taxon>Pseudomonadati</taxon>
        <taxon>Pseudomonadota</taxon>
        <taxon>Gammaproteobacteria</taxon>
        <taxon>Alteromonadales</taxon>
        <taxon>Alteromonadaceae</taxon>
        <taxon>Agarivorans</taxon>
    </lineage>
</organism>
<dbReference type="Proteomes" id="UP001310248">
    <property type="component" value="Unassembled WGS sequence"/>
</dbReference>